<dbReference type="PIRSF" id="PIRSF021774">
    <property type="entry name" value="UCP021774"/>
    <property type="match status" value="1"/>
</dbReference>
<comment type="caution">
    <text evidence="2">The sequence shown here is derived from an EMBL/GenBank/DDBJ whole genome shotgun (WGS) entry which is preliminary data.</text>
</comment>
<dbReference type="Proteomes" id="UP001180840">
    <property type="component" value="Unassembled WGS sequence"/>
</dbReference>
<sequence>MALTTSVTLTTDFADAVERTRAALADQGMGVVSEIDMTATLKKKLDVDIEDYLILGACMPGFAHQAITQEPSIGSLLPCNVVVRTNPDNADEVIVEAIDPRTLLSLVGTGELASTADSVQEALVGALNSLSG</sequence>
<dbReference type="InterPro" id="IPR005180">
    <property type="entry name" value="DUF302"/>
</dbReference>
<reference evidence="2" key="1">
    <citation type="submission" date="2023-07" db="EMBL/GenBank/DDBJ databases">
        <title>Sequencing the genomes of 1000 actinobacteria strains.</title>
        <authorList>
            <person name="Klenk H.-P."/>
        </authorList>
    </citation>
    <scope>NUCLEOTIDE SEQUENCE</scope>
    <source>
        <strain evidence="2">DSM 107476</strain>
    </source>
</reference>
<dbReference type="PANTHER" id="PTHR38342">
    <property type="entry name" value="SLR5037 PROTEIN"/>
    <property type="match status" value="1"/>
</dbReference>
<evidence type="ECO:0000313" key="3">
    <source>
        <dbReference type="Proteomes" id="UP001180840"/>
    </source>
</evidence>
<dbReference type="RefSeq" id="WP_290195997.1">
    <property type="nucleotide sequence ID" value="NZ_CP047654.1"/>
</dbReference>
<evidence type="ECO:0000259" key="1">
    <source>
        <dbReference type="Pfam" id="PF03625"/>
    </source>
</evidence>
<gene>
    <name evidence="2" type="ORF">J2S39_002048</name>
</gene>
<dbReference type="InterPro" id="IPR035923">
    <property type="entry name" value="TT1751-like_sf"/>
</dbReference>
<dbReference type="CDD" id="cd14797">
    <property type="entry name" value="DUF302"/>
    <property type="match status" value="1"/>
</dbReference>
<evidence type="ECO:0000313" key="2">
    <source>
        <dbReference type="EMBL" id="MDR7330372.1"/>
    </source>
</evidence>
<dbReference type="EMBL" id="JAVDXZ010000001">
    <property type="protein sequence ID" value="MDR7330372.1"/>
    <property type="molecule type" value="Genomic_DNA"/>
</dbReference>
<dbReference type="SUPFAM" id="SSF103247">
    <property type="entry name" value="TT1751-like"/>
    <property type="match status" value="1"/>
</dbReference>
<accession>A0ABU2A1M3</accession>
<protein>
    <submittedName>
        <fullName evidence="2">Uncharacterized protein (DUF302 family)</fullName>
    </submittedName>
</protein>
<dbReference type="Pfam" id="PF03625">
    <property type="entry name" value="DUF302"/>
    <property type="match status" value="1"/>
</dbReference>
<keyword evidence="3" id="KW-1185">Reference proteome</keyword>
<dbReference type="Gene3D" id="3.30.310.70">
    <property type="entry name" value="TT1751-like domain"/>
    <property type="match status" value="1"/>
</dbReference>
<organism evidence="2 3">
    <name type="scientific">Corynebacterium guangdongense</name>
    <dbReference type="NCBI Taxonomy" id="1783348"/>
    <lineage>
        <taxon>Bacteria</taxon>
        <taxon>Bacillati</taxon>
        <taxon>Actinomycetota</taxon>
        <taxon>Actinomycetes</taxon>
        <taxon>Mycobacteriales</taxon>
        <taxon>Corynebacteriaceae</taxon>
        <taxon>Corynebacterium</taxon>
    </lineage>
</organism>
<name>A0ABU2A1M3_9CORY</name>
<dbReference type="PANTHER" id="PTHR38342:SF1">
    <property type="entry name" value="SLR5037 PROTEIN"/>
    <property type="match status" value="1"/>
</dbReference>
<proteinExistence type="predicted"/>
<feature type="domain" description="DUF302" evidence="1">
    <location>
        <begin position="35"/>
        <end position="100"/>
    </location>
</feature>
<dbReference type="InterPro" id="IPR016796">
    <property type="entry name" value="UCP021774"/>
</dbReference>